<dbReference type="OrthoDB" id="6630722at2"/>
<feature type="signal peptide" evidence="1">
    <location>
        <begin position="1"/>
        <end position="20"/>
    </location>
</feature>
<feature type="chain" id="PRO_5002005109" evidence="1">
    <location>
        <begin position="21"/>
        <end position="113"/>
    </location>
</feature>
<proteinExistence type="predicted"/>
<evidence type="ECO:0000256" key="1">
    <source>
        <dbReference type="SAM" id="SignalP"/>
    </source>
</evidence>
<dbReference type="EMBL" id="JRUQ01000111">
    <property type="protein sequence ID" value="KGT86127.1"/>
    <property type="molecule type" value="Genomic_DNA"/>
</dbReference>
<dbReference type="eggNOG" id="ENOG5032YQD">
    <property type="taxonomic scope" value="Bacteria"/>
</dbReference>
<dbReference type="AlphaFoldDB" id="A0A0A3YH77"/>
<gene>
    <name evidence="2" type="ORF">NG99_26860</name>
</gene>
<reference evidence="2 3" key="1">
    <citation type="submission" date="2014-10" db="EMBL/GenBank/DDBJ databases">
        <title>Genome sequence of Erwinia typographi M043b.</title>
        <authorList>
            <person name="Chan K.-G."/>
            <person name="Tan W.-S."/>
        </authorList>
    </citation>
    <scope>NUCLEOTIDE SEQUENCE [LARGE SCALE GENOMIC DNA]</scope>
    <source>
        <strain evidence="2 3">M043b</strain>
    </source>
</reference>
<comment type="caution">
    <text evidence="2">The sequence shown here is derived from an EMBL/GenBank/DDBJ whole genome shotgun (WGS) entry which is preliminary data.</text>
</comment>
<accession>A0A0A3YH77</accession>
<organism evidence="2 3">
    <name type="scientific">Erwinia typographi</name>
    <dbReference type="NCBI Taxonomy" id="371042"/>
    <lineage>
        <taxon>Bacteria</taxon>
        <taxon>Pseudomonadati</taxon>
        <taxon>Pseudomonadota</taxon>
        <taxon>Gammaproteobacteria</taxon>
        <taxon>Enterobacterales</taxon>
        <taxon>Erwiniaceae</taxon>
        <taxon>Erwinia</taxon>
    </lineage>
</organism>
<keyword evidence="3" id="KW-1185">Reference proteome</keyword>
<evidence type="ECO:0000313" key="3">
    <source>
        <dbReference type="Proteomes" id="UP000030351"/>
    </source>
</evidence>
<dbReference type="Proteomes" id="UP000030351">
    <property type="component" value="Unassembled WGS sequence"/>
</dbReference>
<evidence type="ECO:0000313" key="2">
    <source>
        <dbReference type="EMBL" id="KGT86127.1"/>
    </source>
</evidence>
<dbReference type="RefSeq" id="WP_034899840.1">
    <property type="nucleotide sequence ID" value="NZ_JRUQ01000111.1"/>
</dbReference>
<sequence>MNTKSLGLLLFILFSSSAGAAMQCGPFNIAPHPDGDIYVNGVRARTQKVTFTDKKGDYNNVKIHLLVKNTKAPGMLSIDQLNHQGKASLKVEVVRTSASQIRLTGSYDCENVG</sequence>
<name>A0A0A3YH77_9GAMM</name>
<protein>
    <submittedName>
        <fullName evidence="2">Uncharacterized protein</fullName>
    </submittedName>
</protein>
<keyword evidence="1" id="KW-0732">Signal</keyword>